<feature type="compositionally biased region" description="Basic and acidic residues" evidence="1">
    <location>
        <begin position="104"/>
        <end position="139"/>
    </location>
</feature>
<sequence length="169" mass="19130">MKRYQQHTHASWHKAYADNHDCPWCLENPALRDNAGPSSRPQSKLRTRVPTRNGHSRMGTVSPSPSVHTQQQPVKYEQEHEHQYEQEHYGQHSLPEDQVADSQVESHHTADSADVDTAHVENDVASHDVEDASHVHDQEQSLNEAVDDSAVEADRQFSPEISDDRTSAQ</sequence>
<dbReference type="EMBL" id="MDYN01000023">
    <property type="protein sequence ID" value="OQD82204.1"/>
    <property type="molecule type" value="Genomic_DNA"/>
</dbReference>
<keyword evidence="3" id="KW-1185">Reference proteome</keyword>
<organism evidence="2 3">
    <name type="scientific">Penicillium antarcticum</name>
    <dbReference type="NCBI Taxonomy" id="416450"/>
    <lineage>
        <taxon>Eukaryota</taxon>
        <taxon>Fungi</taxon>
        <taxon>Dikarya</taxon>
        <taxon>Ascomycota</taxon>
        <taxon>Pezizomycotina</taxon>
        <taxon>Eurotiomycetes</taxon>
        <taxon>Eurotiomycetidae</taxon>
        <taxon>Eurotiales</taxon>
        <taxon>Aspergillaceae</taxon>
        <taxon>Penicillium</taxon>
    </lineage>
</organism>
<dbReference type="OrthoDB" id="4336208at2759"/>
<protein>
    <submittedName>
        <fullName evidence="2">Uncharacterized protein</fullName>
    </submittedName>
</protein>
<proteinExistence type="predicted"/>
<dbReference type="AlphaFoldDB" id="A0A1V6PYW0"/>
<comment type="caution">
    <text evidence="2">The sequence shown here is derived from an EMBL/GenBank/DDBJ whole genome shotgun (WGS) entry which is preliminary data.</text>
</comment>
<feature type="compositionally biased region" description="Polar residues" evidence="1">
    <location>
        <begin position="59"/>
        <end position="73"/>
    </location>
</feature>
<evidence type="ECO:0000256" key="1">
    <source>
        <dbReference type="SAM" id="MobiDB-lite"/>
    </source>
</evidence>
<feature type="compositionally biased region" description="Basic and acidic residues" evidence="1">
    <location>
        <begin position="152"/>
        <end position="169"/>
    </location>
</feature>
<dbReference type="Proteomes" id="UP000191672">
    <property type="component" value="Unassembled WGS sequence"/>
</dbReference>
<name>A0A1V6PYW0_9EURO</name>
<gene>
    <name evidence="2" type="ORF">PENANT_c023G05082</name>
</gene>
<accession>A0A1V6PYW0</accession>
<evidence type="ECO:0000313" key="2">
    <source>
        <dbReference type="EMBL" id="OQD82204.1"/>
    </source>
</evidence>
<reference evidence="3" key="1">
    <citation type="journal article" date="2017" name="Nat. Microbiol.">
        <title>Global analysis of biosynthetic gene clusters reveals vast potential of secondary metabolite production in Penicillium species.</title>
        <authorList>
            <person name="Nielsen J.C."/>
            <person name="Grijseels S."/>
            <person name="Prigent S."/>
            <person name="Ji B."/>
            <person name="Dainat J."/>
            <person name="Nielsen K.F."/>
            <person name="Frisvad J.C."/>
            <person name="Workman M."/>
            <person name="Nielsen J."/>
        </authorList>
    </citation>
    <scope>NUCLEOTIDE SEQUENCE [LARGE SCALE GENOMIC DNA]</scope>
    <source>
        <strain evidence="3">IBT 31811</strain>
    </source>
</reference>
<evidence type="ECO:0000313" key="3">
    <source>
        <dbReference type="Proteomes" id="UP000191672"/>
    </source>
</evidence>
<feature type="compositionally biased region" description="Basic and acidic residues" evidence="1">
    <location>
        <begin position="76"/>
        <end position="90"/>
    </location>
</feature>
<feature type="region of interest" description="Disordered" evidence="1">
    <location>
        <begin position="23"/>
        <end position="169"/>
    </location>
</feature>